<dbReference type="GO" id="GO:0005886">
    <property type="term" value="C:plasma membrane"/>
    <property type="evidence" value="ECO:0007669"/>
    <property type="project" value="UniProtKB-UniRule"/>
</dbReference>
<dbReference type="InterPro" id="IPR002666">
    <property type="entry name" value="Folate_carrier"/>
</dbReference>
<comment type="similarity">
    <text evidence="1 2">Belongs to the reduced folate carrier (RFC) transporter (TC 2.A.48) family.</text>
</comment>
<organism evidence="4 5">
    <name type="scientific">Steinernema carpocapsae</name>
    <name type="common">Entomopathogenic nematode</name>
    <dbReference type="NCBI Taxonomy" id="34508"/>
    <lineage>
        <taxon>Eukaryota</taxon>
        <taxon>Metazoa</taxon>
        <taxon>Ecdysozoa</taxon>
        <taxon>Nematoda</taxon>
        <taxon>Chromadorea</taxon>
        <taxon>Rhabditida</taxon>
        <taxon>Tylenchina</taxon>
        <taxon>Panagrolaimomorpha</taxon>
        <taxon>Strongyloidoidea</taxon>
        <taxon>Steinernematidae</taxon>
        <taxon>Steinernema</taxon>
    </lineage>
</organism>
<feature type="transmembrane region" description="Helical" evidence="3">
    <location>
        <begin position="345"/>
        <end position="366"/>
    </location>
</feature>
<keyword evidence="5" id="KW-1185">Reference proteome</keyword>
<dbReference type="Pfam" id="PF01770">
    <property type="entry name" value="Folate_carrier"/>
    <property type="match status" value="1"/>
</dbReference>
<evidence type="ECO:0008006" key="6">
    <source>
        <dbReference type="Google" id="ProtNLM"/>
    </source>
</evidence>
<evidence type="ECO:0000256" key="2">
    <source>
        <dbReference type="PIRNR" id="PIRNR028739"/>
    </source>
</evidence>
<comment type="subcellular location">
    <subcellularLocation>
        <location evidence="2">Membrane</location>
        <topology evidence="2">Multi-pass membrane protein</topology>
    </subcellularLocation>
</comment>
<keyword evidence="3" id="KW-0812">Transmembrane</keyword>
<feature type="transmembrane region" description="Helical" evidence="3">
    <location>
        <begin position="88"/>
        <end position="109"/>
    </location>
</feature>
<feature type="transmembrane region" description="Helical" evidence="3">
    <location>
        <begin position="290"/>
        <end position="310"/>
    </location>
</feature>
<comment type="caution">
    <text evidence="4">The sequence shown here is derived from an EMBL/GenBank/DDBJ whole genome shotgun (WGS) entry which is preliminary data.</text>
</comment>
<feature type="transmembrane region" description="Helical" evidence="3">
    <location>
        <begin position="322"/>
        <end position="339"/>
    </location>
</feature>
<dbReference type="SUPFAM" id="SSF103473">
    <property type="entry name" value="MFS general substrate transporter"/>
    <property type="match status" value="1"/>
</dbReference>
<feature type="transmembrane region" description="Helical" evidence="3">
    <location>
        <begin position="180"/>
        <end position="198"/>
    </location>
</feature>
<feature type="transmembrane region" description="Helical" evidence="3">
    <location>
        <begin position="419"/>
        <end position="438"/>
    </location>
</feature>
<dbReference type="AlphaFoldDB" id="A0A4U5NTC8"/>
<evidence type="ECO:0000256" key="1">
    <source>
        <dbReference type="ARBA" id="ARBA00005773"/>
    </source>
</evidence>
<evidence type="ECO:0000256" key="3">
    <source>
        <dbReference type="SAM" id="Phobius"/>
    </source>
</evidence>
<dbReference type="EMBL" id="AZBU02000003">
    <property type="protein sequence ID" value="TKR86404.1"/>
    <property type="molecule type" value="Genomic_DNA"/>
</dbReference>
<protein>
    <recommendedName>
        <fullName evidence="6">Reduced folate carrier</fullName>
    </recommendedName>
</protein>
<gene>
    <name evidence="4" type="ORF">L596_011003</name>
</gene>
<evidence type="ECO:0000313" key="4">
    <source>
        <dbReference type="EMBL" id="TKR86404.1"/>
    </source>
</evidence>
<dbReference type="OrthoDB" id="18814at2759"/>
<reference evidence="4 5" key="1">
    <citation type="journal article" date="2015" name="Genome Biol.">
        <title>Comparative genomics of Steinernema reveals deeply conserved gene regulatory networks.</title>
        <authorList>
            <person name="Dillman A.R."/>
            <person name="Macchietto M."/>
            <person name="Porter C.F."/>
            <person name="Rogers A."/>
            <person name="Williams B."/>
            <person name="Antoshechkin I."/>
            <person name="Lee M.M."/>
            <person name="Goodwin Z."/>
            <person name="Lu X."/>
            <person name="Lewis E.E."/>
            <person name="Goodrich-Blair H."/>
            <person name="Stock S.P."/>
            <person name="Adams B.J."/>
            <person name="Sternberg P.W."/>
            <person name="Mortazavi A."/>
        </authorList>
    </citation>
    <scope>NUCLEOTIDE SEQUENCE [LARGE SCALE GENOMIC DNA]</scope>
    <source>
        <strain evidence="4 5">ALL</strain>
    </source>
</reference>
<dbReference type="PIRSF" id="PIRSF028739">
    <property type="entry name" value="Folate_carrier"/>
    <property type="match status" value="1"/>
</dbReference>
<dbReference type="InterPro" id="IPR036259">
    <property type="entry name" value="MFS_trans_sf"/>
</dbReference>
<dbReference type="GO" id="GO:0090482">
    <property type="term" value="F:vitamin transmembrane transporter activity"/>
    <property type="evidence" value="ECO:0007669"/>
    <property type="project" value="InterPro"/>
</dbReference>
<evidence type="ECO:0000313" key="5">
    <source>
        <dbReference type="Proteomes" id="UP000298663"/>
    </source>
</evidence>
<dbReference type="Proteomes" id="UP000298663">
    <property type="component" value="Unassembled WGS sequence"/>
</dbReference>
<dbReference type="NCBIfam" id="TIGR00806">
    <property type="entry name" value="rfc"/>
    <property type="match status" value="1"/>
</dbReference>
<accession>A0A4U5NTC8</accession>
<dbReference type="PANTHER" id="PTHR10686">
    <property type="entry name" value="FOLATE TRANSPORTER"/>
    <property type="match status" value="1"/>
</dbReference>
<keyword evidence="2" id="KW-0813">Transport</keyword>
<feature type="transmembrane region" description="Helical" evidence="3">
    <location>
        <begin position="378"/>
        <end position="399"/>
    </location>
</feature>
<feature type="transmembrane region" description="Helical" evidence="3">
    <location>
        <begin position="63"/>
        <end position="83"/>
    </location>
</feature>
<keyword evidence="3" id="KW-1133">Transmembrane helix</keyword>
<feature type="transmembrane region" description="Helical" evidence="3">
    <location>
        <begin position="115"/>
        <end position="136"/>
    </location>
</feature>
<proteinExistence type="inferred from homology"/>
<name>A0A4U5NTC8_STECR</name>
<feature type="transmembrane region" description="Helical" evidence="3">
    <location>
        <begin position="157"/>
        <end position="174"/>
    </location>
</feature>
<sequence length="458" mass="53280">MNWVVVCILLCTYGLLKEFRPSEPYLFLYQNQHLNISEDVLNGEVSPSVFEFHLILLFQVYPYWTYSYLVALIPVFLLTDILLYKPVLILESIFFIAVWLLLIFGRAMWTQQLGQILYGWATATEVAYFSYIYVKVDRKHFERVTVYTRAALQSGRCLSYLISQPIIIFGWGTYLTLNYISLGSLVFTVLFVFLLPWVKWQSVVLRNTASEETNDAEGEDVILKQPDTYKEFLRWRVSYLWQDAKKVYSNPFMVKWSFWWALTMCGWLQIGNYIQTLWSKVQDGSDQVNIYNGFVEAICPFISAGCILLLQWFKIDWNRWGELWLALAALVDFGLLYVLCKAQGILLMYLVYGTYHVLYQIMITISQFNLATRLVTHSYGLIFGLNTMIALGLQTIMTITVVDKRGLGLPIRTQFLIYAGYHAVISFMFFSTVGMRAVHRFRRNKKAESKSEDLATSL</sequence>
<keyword evidence="2 3" id="KW-0472">Membrane</keyword>
<feature type="transmembrane region" description="Helical" evidence="3">
    <location>
        <begin position="252"/>
        <end position="270"/>
    </location>
</feature>
<reference evidence="4 5" key="2">
    <citation type="journal article" date="2019" name="G3 (Bethesda)">
        <title>Hybrid Assembly of the Genome of the Entomopathogenic Nematode Steinernema carpocapsae Identifies the X-Chromosome.</title>
        <authorList>
            <person name="Serra L."/>
            <person name="Macchietto M."/>
            <person name="Macias-Munoz A."/>
            <person name="McGill C.J."/>
            <person name="Rodriguez I.M."/>
            <person name="Rodriguez B."/>
            <person name="Murad R."/>
            <person name="Mortazavi A."/>
        </authorList>
    </citation>
    <scope>NUCLEOTIDE SEQUENCE [LARGE SCALE GENOMIC DNA]</scope>
    <source>
        <strain evidence="4 5">ALL</strain>
    </source>
</reference>
<dbReference type="Gene3D" id="1.20.1250.20">
    <property type="entry name" value="MFS general substrate transporter like domains"/>
    <property type="match status" value="1"/>
</dbReference>
<dbReference type="PANTHER" id="PTHR10686:SF18">
    <property type="entry name" value="IP11787P-RELATED"/>
    <property type="match status" value="1"/>
</dbReference>